<keyword evidence="3 9" id="KW-0547">Nucleotide-binding</keyword>
<feature type="binding site" evidence="10">
    <location>
        <position position="302"/>
    </location>
    <ligand>
        <name>Mn(2+)</name>
        <dbReference type="ChEBI" id="CHEBI:29035"/>
        <label>2</label>
    </ligand>
</feature>
<comment type="catalytic activity">
    <reaction evidence="7">
        <text>a 3'-end 3'-phospho-ribonucleotide-RNA + a 5'-end dephospho-ribonucleoside-RNA + GTP = a ribonucleotidyl-ribonucleotide-RNA + GMP + diphosphate</text>
        <dbReference type="Rhea" id="RHEA:68076"/>
        <dbReference type="Rhea" id="RHEA-COMP:10463"/>
        <dbReference type="Rhea" id="RHEA-COMP:13936"/>
        <dbReference type="Rhea" id="RHEA-COMP:17355"/>
        <dbReference type="ChEBI" id="CHEBI:33019"/>
        <dbReference type="ChEBI" id="CHEBI:37565"/>
        <dbReference type="ChEBI" id="CHEBI:58115"/>
        <dbReference type="ChEBI" id="CHEBI:83062"/>
        <dbReference type="ChEBI" id="CHEBI:138284"/>
        <dbReference type="ChEBI" id="CHEBI:173118"/>
        <dbReference type="EC" id="6.5.1.8"/>
    </reaction>
</comment>
<comment type="caution">
    <text evidence="12">The sequence shown here is derived from an EMBL/GenBank/DDBJ whole genome shotgun (WGS) entry which is preliminary data.</text>
</comment>
<dbReference type="EMBL" id="NUVX01000009">
    <property type="protein sequence ID" value="PFJ42577.1"/>
    <property type="molecule type" value="Genomic_DNA"/>
</dbReference>
<dbReference type="EC" id="6.5.1.-" evidence="11"/>
<dbReference type="GO" id="GO:0042245">
    <property type="term" value="P:RNA repair"/>
    <property type="evidence" value="ECO:0007669"/>
    <property type="project" value="UniProtKB-KW"/>
</dbReference>
<comment type="subunit">
    <text evidence="11">Monomer.</text>
</comment>
<keyword evidence="6 10" id="KW-0464">Manganese</keyword>
<reference evidence="12 13" key="1">
    <citation type="submission" date="2017-09" db="EMBL/GenBank/DDBJ databases">
        <title>Large-scale bioinformatics analysis of Bacillus genomes uncovers conserved roles of natural products in bacterial physiology.</title>
        <authorList>
            <consortium name="Agbiome Team Llc"/>
            <person name="Bleich R.M."/>
            <person name="Grubbs K.J."/>
            <person name="Santa Maria K.C."/>
            <person name="Allen S.E."/>
            <person name="Farag S."/>
            <person name="Shank E.A."/>
            <person name="Bowers A."/>
        </authorList>
    </citation>
    <scope>NUCLEOTIDE SEQUENCE [LARGE SCALE GENOMIC DNA]</scope>
    <source>
        <strain evidence="12 13">AFS085496</strain>
    </source>
</reference>
<feature type="active site" description="GMP-histidine intermediate" evidence="8">
    <location>
        <position position="369"/>
    </location>
</feature>
<dbReference type="PANTHER" id="PTHR11118">
    <property type="entry name" value="RNA-SPLICING LIGASE RTCB HOMOLOG"/>
    <property type="match status" value="1"/>
</dbReference>
<accession>A0A9X6WQV9</accession>
<dbReference type="RefSeq" id="WP_098515949.1">
    <property type="nucleotide sequence ID" value="NZ_NUVX01000009.1"/>
</dbReference>
<evidence type="ECO:0000256" key="7">
    <source>
        <dbReference type="ARBA" id="ARBA00047746"/>
    </source>
</evidence>
<comment type="similarity">
    <text evidence="11">Belongs to the RtcB family.</text>
</comment>
<dbReference type="GO" id="GO:0046872">
    <property type="term" value="F:metal ion binding"/>
    <property type="evidence" value="ECO:0007669"/>
    <property type="project" value="UniProtKB-UniRule"/>
</dbReference>
<gene>
    <name evidence="11" type="primary">rtcB</name>
    <name evidence="12" type="ORF">COJ15_05965</name>
</gene>
<name>A0A9X6WQV9_BACTU</name>
<evidence type="ECO:0000256" key="4">
    <source>
        <dbReference type="ARBA" id="ARBA00022800"/>
    </source>
</evidence>
<evidence type="ECO:0000256" key="2">
    <source>
        <dbReference type="ARBA" id="ARBA00022723"/>
    </source>
</evidence>
<dbReference type="SUPFAM" id="SSF103365">
    <property type="entry name" value="Hypothetical protein PH1602"/>
    <property type="match status" value="1"/>
</dbReference>
<keyword evidence="5 9" id="KW-0342">GTP-binding</keyword>
<dbReference type="Proteomes" id="UP000224003">
    <property type="component" value="Unassembled WGS sequence"/>
</dbReference>
<feature type="binding site" evidence="10">
    <location>
        <position position="72"/>
    </location>
    <ligand>
        <name>Mn(2+)</name>
        <dbReference type="ChEBI" id="CHEBI:29035"/>
        <label>1</label>
    </ligand>
</feature>
<dbReference type="GO" id="GO:0006396">
    <property type="term" value="P:RNA processing"/>
    <property type="evidence" value="ECO:0007669"/>
    <property type="project" value="InterPro"/>
</dbReference>
<keyword evidence="2 10" id="KW-0479">Metal-binding</keyword>
<evidence type="ECO:0000256" key="3">
    <source>
        <dbReference type="ARBA" id="ARBA00022741"/>
    </source>
</evidence>
<evidence type="ECO:0000313" key="13">
    <source>
        <dbReference type="Proteomes" id="UP000224003"/>
    </source>
</evidence>
<evidence type="ECO:0000313" key="12">
    <source>
        <dbReference type="EMBL" id="PFJ42577.1"/>
    </source>
</evidence>
<dbReference type="Pfam" id="PF01139">
    <property type="entry name" value="RtcB"/>
    <property type="match status" value="1"/>
</dbReference>
<dbReference type="GO" id="GO:0005525">
    <property type="term" value="F:GTP binding"/>
    <property type="evidence" value="ECO:0007669"/>
    <property type="project" value="UniProtKB-KW"/>
</dbReference>
<keyword evidence="1 11" id="KW-0436">Ligase</keyword>
<organism evidence="12 13">
    <name type="scientific">Bacillus thuringiensis</name>
    <dbReference type="NCBI Taxonomy" id="1428"/>
    <lineage>
        <taxon>Bacteria</taxon>
        <taxon>Bacillati</taxon>
        <taxon>Bacillota</taxon>
        <taxon>Bacilli</taxon>
        <taxon>Bacillales</taxon>
        <taxon>Bacillaceae</taxon>
        <taxon>Bacillus</taxon>
        <taxon>Bacillus cereus group</taxon>
    </lineage>
</organism>
<evidence type="ECO:0000256" key="11">
    <source>
        <dbReference type="RuleBase" id="RU371113"/>
    </source>
</evidence>
<evidence type="ECO:0000256" key="9">
    <source>
        <dbReference type="PIRSR" id="PIRSR601233-2"/>
    </source>
</evidence>
<protein>
    <recommendedName>
        <fullName evidence="11">tRNA-splicing ligase RtcB</fullName>
        <ecNumber evidence="11">6.5.1.-</ecNumber>
    </recommendedName>
</protein>
<feature type="binding site" evidence="10">
    <location>
        <position position="208"/>
    </location>
    <ligand>
        <name>Mn(2+)</name>
        <dbReference type="ChEBI" id="CHEBI:29035"/>
        <label>2</label>
    </ligand>
</feature>
<dbReference type="Gene3D" id="3.90.1860.10">
    <property type="entry name" value="tRNA-splicing ligase RtcB"/>
    <property type="match status" value="1"/>
</dbReference>
<keyword evidence="4" id="KW-0692">RNA repair</keyword>
<feature type="binding site" evidence="10">
    <location>
        <position position="177"/>
    </location>
    <ligand>
        <name>Mn(2+)</name>
        <dbReference type="ChEBI" id="CHEBI:29035"/>
        <label>1</label>
    </ligand>
</feature>
<evidence type="ECO:0000256" key="8">
    <source>
        <dbReference type="PIRSR" id="PIRSR601233-1"/>
    </source>
</evidence>
<feature type="binding site" evidence="9">
    <location>
        <begin position="369"/>
        <end position="372"/>
    </location>
    <ligand>
        <name>GMP</name>
        <dbReference type="ChEBI" id="CHEBI:58115"/>
    </ligand>
</feature>
<sequence length="444" mass="50380">MNVKLLMDESTKELSIYLKGIEEFLNNFSEMEHIKKPINIFPDAYIKRWGFPSGITIISEEDGLVFPAAAPDLGCGFRIIKTNLDIHMFNDDLAKEILIQLEDMAGVDSKIRMKKVANLDKERIFSQGVLYLLEMGIGSQEDLEKIQGISTNKSKKLHISEKDKDLLIENFGICAGHFLEVRYVTDIFNKTVGSKLNLSVGQIIIIIHSSSYVGKEIILENYYRPAIEFMLSKKLVSNEQLNRGIFGLPIKSELGKAYIEASNALVEYSYASRHFAQYLVNEVLNNVFGDKVEFELISDICHSKIEYLDNGDVLHGRGVQKIYPIGHANTLPYYSDTGDVALLAGQKGTESHLIIPTSQIKETSYLCSHGTGEFLVEKEVHDVPVSVRKELELCSFDTQYDELDEFTLDYFNTKMCLKELEENQKIINKVCRLAPLINYWGDKE</sequence>
<dbReference type="InterPro" id="IPR001233">
    <property type="entry name" value="RtcB"/>
</dbReference>
<feature type="binding site" evidence="9">
    <location>
        <position position="351"/>
    </location>
    <ligand>
        <name>GMP</name>
        <dbReference type="ChEBI" id="CHEBI:58115"/>
    </ligand>
</feature>
<evidence type="ECO:0000256" key="10">
    <source>
        <dbReference type="PIRSR" id="PIRSR601233-3"/>
    </source>
</evidence>
<dbReference type="InterPro" id="IPR036025">
    <property type="entry name" value="RtcB-like_sf"/>
</dbReference>
<evidence type="ECO:0000256" key="5">
    <source>
        <dbReference type="ARBA" id="ARBA00023134"/>
    </source>
</evidence>
<dbReference type="GO" id="GO:0003972">
    <property type="term" value="F:RNA ligase (ATP) activity"/>
    <property type="evidence" value="ECO:0007669"/>
    <property type="project" value="TreeGrafter"/>
</dbReference>
<evidence type="ECO:0000256" key="6">
    <source>
        <dbReference type="ARBA" id="ARBA00023211"/>
    </source>
</evidence>
<evidence type="ECO:0000256" key="1">
    <source>
        <dbReference type="ARBA" id="ARBA00022598"/>
    </source>
</evidence>
<dbReference type="GO" id="GO:0170057">
    <property type="term" value="F:RNA ligase (GTP) activity"/>
    <property type="evidence" value="ECO:0007669"/>
    <property type="project" value="UniProtKB-EC"/>
</dbReference>
<dbReference type="PANTHER" id="PTHR11118:SF1">
    <property type="entry name" value="RNA-SPLICING LIGASE RTCB HOMOLOG"/>
    <property type="match status" value="1"/>
</dbReference>
<proteinExistence type="inferred from homology"/>
<comment type="cofactor">
    <cofactor evidence="10 11">
        <name>Mn(2+)</name>
        <dbReference type="ChEBI" id="CHEBI:29035"/>
    </cofactor>
    <text evidence="10 11">Binds 2 manganese ions per subunit.</text>
</comment>
<dbReference type="AlphaFoldDB" id="A0A9X6WQV9"/>